<accession>A0A1T5BV42</accession>
<evidence type="ECO:0000256" key="2">
    <source>
        <dbReference type="ARBA" id="ARBA00022741"/>
    </source>
</evidence>
<keyword evidence="7" id="KW-1185">Reference proteome</keyword>
<evidence type="ECO:0000313" key="7">
    <source>
        <dbReference type="Proteomes" id="UP000190339"/>
    </source>
</evidence>
<dbReference type="GO" id="GO:0046872">
    <property type="term" value="F:metal ion binding"/>
    <property type="evidence" value="ECO:0007669"/>
    <property type="project" value="InterPro"/>
</dbReference>
<dbReference type="InterPro" id="IPR013815">
    <property type="entry name" value="ATP_grasp_subdomain_1"/>
</dbReference>
<evidence type="ECO:0000256" key="3">
    <source>
        <dbReference type="ARBA" id="ARBA00022840"/>
    </source>
</evidence>
<dbReference type="Gene3D" id="3.30.470.20">
    <property type="entry name" value="ATP-grasp fold, B domain"/>
    <property type="match status" value="1"/>
</dbReference>
<evidence type="ECO:0000313" key="6">
    <source>
        <dbReference type="EMBL" id="SKB51017.1"/>
    </source>
</evidence>
<keyword evidence="1" id="KW-0436">Ligase</keyword>
<reference evidence="7" key="1">
    <citation type="submission" date="2017-02" db="EMBL/GenBank/DDBJ databases">
        <authorList>
            <person name="Varghese N."/>
            <person name="Submissions S."/>
        </authorList>
    </citation>
    <scope>NUCLEOTIDE SEQUENCE [LARGE SCALE GENOMIC DNA]</scope>
    <source>
        <strain evidence="7">DSM 23546</strain>
    </source>
</reference>
<organism evidence="6 7">
    <name type="scientific">Maribacter arcticus</name>
    <dbReference type="NCBI Taxonomy" id="561365"/>
    <lineage>
        <taxon>Bacteria</taxon>
        <taxon>Pseudomonadati</taxon>
        <taxon>Bacteroidota</taxon>
        <taxon>Flavobacteriia</taxon>
        <taxon>Flavobacteriales</taxon>
        <taxon>Flavobacteriaceae</taxon>
        <taxon>Maribacter</taxon>
    </lineage>
</organism>
<dbReference type="AlphaFoldDB" id="A0A1T5BV42"/>
<dbReference type="InterPro" id="IPR011761">
    <property type="entry name" value="ATP-grasp"/>
</dbReference>
<dbReference type="PANTHER" id="PTHR43585">
    <property type="entry name" value="FUMIPYRROLE BIOSYNTHESIS PROTEIN C"/>
    <property type="match status" value="1"/>
</dbReference>
<proteinExistence type="predicted"/>
<dbReference type="OrthoDB" id="9803907at2"/>
<evidence type="ECO:0000256" key="4">
    <source>
        <dbReference type="PROSITE-ProRule" id="PRU00409"/>
    </source>
</evidence>
<dbReference type="PANTHER" id="PTHR43585:SF2">
    <property type="entry name" value="ATP-GRASP ENZYME FSQD"/>
    <property type="match status" value="1"/>
</dbReference>
<evidence type="ECO:0000259" key="5">
    <source>
        <dbReference type="PROSITE" id="PS50975"/>
    </source>
</evidence>
<gene>
    <name evidence="6" type="ORF">SAMN05660866_01823</name>
</gene>
<name>A0A1T5BV42_9FLAO</name>
<dbReference type="STRING" id="561365.SAMN05660866_01823"/>
<dbReference type="Gene3D" id="3.30.1490.20">
    <property type="entry name" value="ATP-grasp fold, A domain"/>
    <property type="match status" value="1"/>
</dbReference>
<dbReference type="GO" id="GO:0016874">
    <property type="term" value="F:ligase activity"/>
    <property type="evidence" value="ECO:0007669"/>
    <property type="project" value="UniProtKB-KW"/>
</dbReference>
<protein>
    <submittedName>
        <fullName evidence="6">Biotin carboxylase</fullName>
    </submittedName>
</protein>
<keyword evidence="3 4" id="KW-0067">ATP-binding</keyword>
<dbReference type="InterPro" id="IPR052032">
    <property type="entry name" value="ATP-dep_AA_Ligase"/>
</dbReference>
<dbReference type="PROSITE" id="PS50975">
    <property type="entry name" value="ATP_GRASP"/>
    <property type="match status" value="1"/>
</dbReference>
<sequence>MSFKLAIIGASYLQLPLVEKAKSMGLETHCFAWKEGAICSDIADFFYPISVLDKEKILKICTSLEIDGITTIATDIAIPTVSYVGEKLNLCVNSYYSSIISTNKILMRRKFKDFNVKSPQFWELETEDSEKVTSDFPVIVKPVDRSGSRGVSKVNKKEDLLEAIDEACKESLTNSCIVEDYIEGAEVSVESISWKGNHYILAITDKITTGEPNFVELSHHQPSNCNNYIKETLKSETFKALKSLGVENGAGHTEFKITENGEVYIIEVGARMGGDFIGSHLVKLSTGYDFLEGVINVALNRFDPNSIRVIDNSFSGVYFLSKETEQILPFFKKKNFFDVEKQVMSKKMITIKNSNDRSGYLIYNSNQRIIL</sequence>
<dbReference type="SUPFAM" id="SSF56059">
    <property type="entry name" value="Glutathione synthetase ATP-binding domain-like"/>
    <property type="match status" value="1"/>
</dbReference>
<evidence type="ECO:0000256" key="1">
    <source>
        <dbReference type="ARBA" id="ARBA00022598"/>
    </source>
</evidence>
<dbReference type="Pfam" id="PF13535">
    <property type="entry name" value="ATP-grasp_4"/>
    <property type="match status" value="1"/>
</dbReference>
<dbReference type="EMBL" id="FUYL01000005">
    <property type="protein sequence ID" value="SKB51017.1"/>
    <property type="molecule type" value="Genomic_DNA"/>
</dbReference>
<dbReference type="RefSeq" id="WP_079512294.1">
    <property type="nucleotide sequence ID" value="NZ_FUYL01000005.1"/>
</dbReference>
<dbReference type="GO" id="GO:0005524">
    <property type="term" value="F:ATP binding"/>
    <property type="evidence" value="ECO:0007669"/>
    <property type="project" value="UniProtKB-UniRule"/>
</dbReference>
<feature type="domain" description="ATP-grasp" evidence="5">
    <location>
        <begin position="108"/>
        <end position="299"/>
    </location>
</feature>
<dbReference type="Gene3D" id="3.40.50.20">
    <property type="match status" value="1"/>
</dbReference>
<keyword evidence="2 4" id="KW-0547">Nucleotide-binding</keyword>
<dbReference type="Proteomes" id="UP000190339">
    <property type="component" value="Unassembled WGS sequence"/>
</dbReference>